<organism evidence="1">
    <name type="scientific">Gongylonema pulchrum</name>
    <dbReference type="NCBI Taxonomy" id="637853"/>
    <lineage>
        <taxon>Eukaryota</taxon>
        <taxon>Metazoa</taxon>
        <taxon>Ecdysozoa</taxon>
        <taxon>Nematoda</taxon>
        <taxon>Chromadorea</taxon>
        <taxon>Rhabditida</taxon>
        <taxon>Spirurina</taxon>
        <taxon>Spiruromorpha</taxon>
        <taxon>Spiruroidea</taxon>
        <taxon>Gongylonematidae</taxon>
        <taxon>Gongylonema</taxon>
    </lineage>
</organism>
<reference evidence="1" key="1">
    <citation type="submission" date="2016-06" db="UniProtKB">
        <authorList>
            <consortium name="WormBaseParasite"/>
        </authorList>
    </citation>
    <scope>IDENTIFICATION</scope>
</reference>
<evidence type="ECO:0000313" key="1">
    <source>
        <dbReference type="WBParaSite" id="GPUH_0000447601-mRNA-1"/>
    </source>
</evidence>
<sequence>LNGMDHEDEDVPPIVRLRLRAIEIQLPALPAHERLLFNAIYDRDTYEHERLLEQKYQLDENFLALQEEIDAGMRYFVVEWFSNVVTDFGFSAVKLMQPKSFITSFIRIKFYY</sequence>
<protein>
    <submittedName>
        <fullName evidence="1">Kinesin motor domain-containing protein</fullName>
    </submittedName>
</protein>
<dbReference type="SUPFAM" id="SSF47954">
    <property type="entry name" value="Cyclin-like"/>
    <property type="match status" value="1"/>
</dbReference>
<dbReference type="AlphaFoldDB" id="A0A183D6X8"/>
<dbReference type="InterPro" id="IPR036915">
    <property type="entry name" value="Cyclin-like_sf"/>
</dbReference>
<dbReference type="WBParaSite" id="GPUH_0000447601-mRNA-1">
    <property type="protein sequence ID" value="GPUH_0000447601-mRNA-1"/>
    <property type="gene ID" value="GPUH_0000447601"/>
</dbReference>
<proteinExistence type="predicted"/>
<accession>A0A183D6X8</accession>
<name>A0A183D6X8_9BILA</name>